<dbReference type="Gene3D" id="3.30.1370.10">
    <property type="entry name" value="K Homology domain, type 1"/>
    <property type="match status" value="2"/>
</dbReference>
<name>A0AAV1SVY2_9ROSI</name>
<feature type="compositionally biased region" description="Polar residues" evidence="4">
    <location>
        <begin position="330"/>
        <end position="343"/>
    </location>
</feature>
<gene>
    <name evidence="6" type="ORF">DCAF_LOCUS27523</name>
</gene>
<keyword evidence="1" id="KW-0677">Repeat</keyword>
<proteinExistence type="predicted"/>
<dbReference type="SUPFAM" id="SSF54791">
    <property type="entry name" value="Eukaryotic type KH-domain (KH-domain type I)"/>
    <property type="match status" value="2"/>
</dbReference>
<keyword evidence="3" id="KW-0175">Coiled coil</keyword>
<protein>
    <recommendedName>
        <fullName evidence="5">K Homology domain-containing protein</fullName>
    </recommendedName>
</protein>
<evidence type="ECO:0000313" key="7">
    <source>
        <dbReference type="Proteomes" id="UP001314170"/>
    </source>
</evidence>
<keyword evidence="2" id="KW-0694">RNA-binding</keyword>
<feature type="region of interest" description="Disordered" evidence="4">
    <location>
        <begin position="306"/>
        <end position="356"/>
    </location>
</feature>
<dbReference type="Proteomes" id="UP001314170">
    <property type="component" value="Unassembled WGS sequence"/>
</dbReference>
<dbReference type="PANTHER" id="PTHR10288">
    <property type="entry name" value="KH DOMAIN CONTAINING RNA BINDING PROTEIN"/>
    <property type="match status" value="1"/>
</dbReference>
<sequence length="526" mass="56418">MGEQTENVELKEASDNNKRKLEASIELAKQKVQQIASRIINDAAATANDPKRPRIVSDPSFSDSTPTPSFPVPIAAPASQHYGLQGTSKRISIPSGKVGVVIGKGGETIKYIQLQSGGRIQITKDQDADPHSLTRDVELMGTSEQICRAEQLINDVIMETDAGGSASSAVHGLNAKQFGEEQFSMKVPNDRVGLLIGKGGETIKHMQSTSGARIQVAVLSTASSNAMTANICYISHEKSDVDMIIPLHLPPGDPPAERMVYINGSAEQIEAAKELVNEVVSGKRIITPSGPNTYPQQVYPPASNWAQPGQPPMQQQPQYGYTQSAPYYGNYSSQQQPWDQSATPQPPQEATGYGYYGQQPQMGYSYSQMPVGSNTYDQAYSHHQLSYGQNISSHAAAAAYGQTTLPSQPDGAISTQSTQPAPSYPPPSYSQSMTNPQTYWTSSSFPGQPSAQTAYDQTGCSQTAYGGQQSSQVPPPSSQPVYGQGGYPLHPTSAAANYSQGTHPYYVQPYVEAETQSQPPSNGLSQ</sequence>
<dbReference type="Pfam" id="PF00013">
    <property type="entry name" value="KH_1"/>
    <property type="match status" value="2"/>
</dbReference>
<accession>A0AAV1SVY2</accession>
<feature type="domain" description="K Homology" evidence="5">
    <location>
        <begin position="85"/>
        <end position="158"/>
    </location>
</feature>
<evidence type="ECO:0000256" key="3">
    <source>
        <dbReference type="SAM" id="Coils"/>
    </source>
</evidence>
<reference evidence="6 7" key="1">
    <citation type="submission" date="2024-01" db="EMBL/GenBank/DDBJ databases">
        <authorList>
            <person name="Waweru B."/>
        </authorList>
    </citation>
    <scope>NUCLEOTIDE SEQUENCE [LARGE SCALE GENOMIC DNA]</scope>
</reference>
<dbReference type="InterPro" id="IPR004088">
    <property type="entry name" value="KH_dom_type_1"/>
</dbReference>
<dbReference type="AlphaFoldDB" id="A0AAV1SVY2"/>
<keyword evidence="7" id="KW-1185">Reference proteome</keyword>
<evidence type="ECO:0000256" key="4">
    <source>
        <dbReference type="SAM" id="MobiDB-lite"/>
    </source>
</evidence>
<dbReference type="PROSITE" id="PS50084">
    <property type="entry name" value="KH_TYPE_1"/>
    <property type="match status" value="2"/>
</dbReference>
<dbReference type="GO" id="GO:0003723">
    <property type="term" value="F:RNA binding"/>
    <property type="evidence" value="ECO:0007669"/>
    <property type="project" value="UniProtKB-UniRule"/>
</dbReference>
<comment type="caution">
    <text evidence="6">The sequence shown here is derived from an EMBL/GenBank/DDBJ whole genome shotgun (WGS) entry which is preliminary data.</text>
</comment>
<evidence type="ECO:0000256" key="2">
    <source>
        <dbReference type="PROSITE-ProRule" id="PRU00117"/>
    </source>
</evidence>
<evidence type="ECO:0000259" key="5">
    <source>
        <dbReference type="SMART" id="SM00322"/>
    </source>
</evidence>
<feature type="domain" description="K Homology" evidence="5">
    <location>
        <begin position="179"/>
        <end position="281"/>
    </location>
</feature>
<feature type="region of interest" description="Disordered" evidence="4">
    <location>
        <begin position="42"/>
        <end position="71"/>
    </location>
</feature>
<evidence type="ECO:0000313" key="6">
    <source>
        <dbReference type="EMBL" id="CAK7357237.1"/>
    </source>
</evidence>
<dbReference type="InterPro" id="IPR036612">
    <property type="entry name" value="KH_dom_type_1_sf"/>
</dbReference>
<organism evidence="6 7">
    <name type="scientific">Dovyalis caffra</name>
    <dbReference type="NCBI Taxonomy" id="77055"/>
    <lineage>
        <taxon>Eukaryota</taxon>
        <taxon>Viridiplantae</taxon>
        <taxon>Streptophyta</taxon>
        <taxon>Embryophyta</taxon>
        <taxon>Tracheophyta</taxon>
        <taxon>Spermatophyta</taxon>
        <taxon>Magnoliopsida</taxon>
        <taxon>eudicotyledons</taxon>
        <taxon>Gunneridae</taxon>
        <taxon>Pentapetalae</taxon>
        <taxon>rosids</taxon>
        <taxon>fabids</taxon>
        <taxon>Malpighiales</taxon>
        <taxon>Salicaceae</taxon>
        <taxon>Flacourtieae</taxon>
        <taxon>Dovyalis</taxon>
    </lineage>
</organism>
<evidence type="ECO:0000256" key="1">
    <source>
        <dbReference type="ARBA" id="ARBA00022737"/>
    </source>
</evidence>
<dbReference type="SMART" id="SM00322">
    <property type="entry name" value="KH"/>
    <property type="match status" value="2"/>
</dbReference>
<feature type="coiled-coil region" evidence="3">
    <location>
        <begin position="11"/>
        <end position="38"/>
    </location>
</feature>
<feature type="compositionally biased region" description="Low complexity" evidence="4">
    <location>
        <begin position="312"/>
        <end position="323"/>
    </location>
</feature>
<feature type="compositionally biased region" description="Polar residues" evidence="4">
    <location>
        <begin position="514"/>
        <end position="526"/>
    </location>
</feature>
<dbReference type="EMBL" id="CAWUPB010001197">
    <property type="protein sequence ID" value="CAK7357237.1"/>
    <property type="molecule type" value="Genomic_DNA"/>
</dbReference>
<feature type="region of interest" description="Disordered" evidence="4">
    <location>
        <begin position="403"/>
        <end position="500"/>
    </location>
</feature>
<feature type="compositionally biased region" description="Polar residues" evidence="4">
    <location>
        <begin position="433"/>
        <end position="464"/>
    </location>
</feature>
<dbReference type="InterPro" id="IPR004087">
    <property type="entry name" value="KH_dom"/>
</dbReference>
<feature type="compositionally biased region" description="Low complexity" evidence="4">
    <location>
        <begin position="56"/>
        <end position="67"/>
    </location>
</feature>
<feature type="region of interest" description="Disordered" evidence="4">
    <location>
        <begin position="507"/>
        <end position="526"/>
    </location>
</feature>